<evidence type="ECO:0000313" key="2">
    <source>
        <dbReference type="Proteomes" id="UP000029640"/>
    </source>
</evidence>
<organism evidence="1 2">
    <name type="scientific">Pseudohaliea rubra DSM 19751</name>
    <dbReference type="NCBI Taxonomy" id="1265313"/>
    <lineage>
        <taxon>Bacteria</taxon>
        <taxon>Pseudomonadati</taxon>
        <taxon>Pseudomonadota</taxon>
        <taxon>Gammaproteobacteria</taxon>
        <taxon>Cellvibrionales</taxon>
        <taxon>Halieaceae</taxon>
        <taxon>Pseudohaliea</taxon>
    </lineage>
</organism>
<protein>
    <submittedName>
        <fullName evidence="1">Uncharacterized protein</fullName>
    </submittedName>
</protein>
<proteinExistence type="predicted"/>
<dbReference type="AlphaFoldDB" id="A0A095VTI2"/>
<dbReference type="EMBL" id="AUVB01000028">
    <property type="protein sequence ID" value="KGE04398.1"/>
    <property type="molecule type" value="Genomic_DNA"/>
</dbReference>
<dbReference type="HOGENOM" id="CLU_3217005_0_0_6"/>
<keyword evidence="2" id="KW-1185">Reference proteome</keyword>
<evidence type="ECO:0000313" key="1">
    <source>
        <dbReference type="EMBL" id="KGE04398.1"/>
    </source>
</evidence>
<accession>A0A095VTI2</accession>
<reference evidence="1 2" key="1">
    <citation type="journal article" date="2014" name="Genome Announc.">
        <title>Genome Sequence of Gammaproteobacterial Pseudohaliea rubra Type Strain DSM 19751, Isolated from Coastal Seawater of the Mediterranean Sea.</title>
        <authorList>
            <person name="Spring S."/>
            <person name="Fiebig A."/>
            <person name="Riedel T."/>
            <person name="Goker M."/>
            <person name="Klenk H.P."/>
        </authorList>
    </citation>
    <scope>NUCLEOTIDE SEQUENCE [LARGE SCALE GENOMIC DNA]</scope>
    <source>
        <strain evidence="1 2">DSM 19751</strain>
    </source>
</reference>
<dbReference type="Proteomes" id="UP000029640">
    <property type="component" value="Unassembled WGS sequence"/>
</dbReference>
<sequence>MTLRFAEQDAKFDAHDARFSDGRLLLQFPAPAVDSDFDMLEFRR</sequence>
<comment type="caution">
    <text evidence="1">The sequence shown here is derived from an EMBL/GenBank/DDBJ whole genome shotgun (WGS) entry which is preliminary data.</text>
</comment>
<gene>
    <name evidence="1" type="ORF">HRUBRA_01084</name>
</gene>
<name>A0A095VTI2_9GAMM</name>